<sequence>MAELDFQAPFFIFATMEMYFILSAMVCFFIFGNLAIHLHYKKKHQNFLQSLRGKQHILFKKLNMEMESVGKLGYRYQFNKADVVILDQEIFILLFTKPLGMAQPILHVSNSDKVFQHIPQKIRFDSKFRVNGKLRIKGSFGQGLMGAQYKIFIDFNTVDFDLNSII</sequence>
<protein>
    <submittedName>
        <fullName evidence="2">Uncharacterized protein</fullName>
    </submittedName>
</protein>
<dbReference type="Proteomes" id="UP000184236">
    <property type="component" value="Unassembled WGS sequence"/>
</dbReference>
<evidence type="ECO:0000313" key="3">
    <source>
        <dbReference type="Proteomes" id="UP000184236"/>
    </source>
</evidence>
<evidence type="ECO:0000256" key="1">
    <source>
        <dbReference type="SAM" id="Phobius"/>
    </source>
</evidence>
<reference evidence="3" key="1">
    <citation type="submission" date="2016-11" db="EMBL/GenBank/DDBJ databases">
        <authorList>
            <person name="Varghese N."/>
            <person name="Submissions S."/>
        </authorList>
    </citation>
    <scope>NUCLEOTIDE SEQUENCE [LARGE SCALE GENOMIC DNA]</scope>
    <source>
        <strain evidence="3">DSM 26898</strain>
    </source>
</reference>
<keyword evidence="1" id="KW-0812">Transmembrane</keyword>
<name>A0A1M4T6U6_9FLAO</name>
<keyword evidence="1" id="KW-1133">Transmembrane helix</keyword>
<feature type="transmembrane region" description="Helical" evidence="1">
    <location>
        <begin position="20"/>
        <end position="40"/>
    </location>
</feature>
<proteinExistence type="predicted"/>
<dbReference type="EMBL" id="FQVO01000001">
    <property type="protein sequence ID" value="SHE40189.1"/>
    <property type="molecule type" value="Genomic_DNA"/>
</dbReference>
<dbReference type="STRING" id="1302685.SAMN05444408_101245"/>
<accession>A0A1M4T6U6</accession>
<dbReference type="RefSeq" id="WP_072882835.1">
    <property type="nucleotide sequence ID" value="NZ_FQVO01000001.1"/>
</dbReference>
<organism evidence="2 3">
    <name type="scientific">Chryseobacterium takakiae</name>
    <dbReference type="NCBI Taxonomy" id="1302685"/>
    <lineage>
        <taxon>Bacteria</taxon>
        <taxon>Pseudomonadati</taxon>
        <taxon>Bacteroidota</taxon>
        <taxon>Flavobacteriia</taxon>
        <taxon>Flavobacteriales</taxon>
        <taxon>Weeksellaceae</taxon>
        <taxon>Chryseobacterium group</taxon>
        <taxon>Chryseobacterium</taxon>
    </lineage>
</organism>
<evidence type="ECO:0000313" key="2">
    <source>
        <dbReference type="EMBL" id="SHE40189.1"/>
    </source>
</evidence>
<keyword evidence="1" id="KW-0472">Membrane</keyword>
<gene>
    <name evidence="2" type="ORF">SAMN05444408_101245</name>
</gene>
<dbReference type="OrthoDB" id="1272129at2"/>
<dbReference type="AlphaFoldDB" id="A0A1M4T6U6"/>
<keyword evidence="3" id="KW-1185">Reference proteome</keyword>